<feature type="compositionally biased region" description="Polar residues" evidence="23">
    <location>
        <begin position="1"/>
        <end position="15"/>
    </location>
</feature>
<evidence type="ECO:0000256" key="4">
    <source>
        <dbReference type="ARBA" id="ARBA00022454"/>
    </source>
</evidence>
<evidence type="ECO:0000256" key="7">
    <source>
        <dbReference type="ARBA" id="ARBA00022664"/>
    </source>
</evidence>
<dbReference type="Gene3D" id="3.30.70.330">
    <property type="match status" value="2"/>
</dbReference>
<feature type="compositionally biased region" description="Basic and acidic residues" evidence="23">
    <location>
        <begin position="592"/>
        <end position="616"/>
    </location>
</feature>
<evidence type="ECO:0000256" key="15">
    <source>
        <dbReference type="ARBA" id="ARBA00023159"/>
    </source>
</evidence>
<keyword evidence="9" id="KW-0677">Repeat</keyword>
<feature type="domain" description="RRM" evidence="24">
    <location>
        <begin position="347"/>
        <end position="432"/>
    </location>
</feature>
<evidence type="ECO:0000256" key="21">
    <source>
        <dbReference type="ARBA" id="ARBA00073773"/>
    </source>
</evidence>
<dbReference type="GO" id="GO:0003723">
    <property type="term" value="F:RNA binding"/>
    <property type="evidence" value="ECO:0007669"/>
    <property type="project" value="UniProtKB-UniRule"/>
</dbReference>
<accession>A0AAG5DF39</accession>
<keyword evidence="18" id="KW-0234">DNA repair</keyword>
<evidence type="ECO:0000256" key="13">
    <source>
        <dbReference type="ARBA" id="ARBA00022990"/>
    </source>
</evidence>
<feature type="compositionally biased region" description="Acidic residues" evidence="23">
    <location>
        <begin position="668"/>
        <end position="696"/>
    </location>
</feature>
<evidence type="ECO:0000259" key="24">
    <source>
        <dbReference type="PROSITE" id="PS50102"/>
    </source>
</evidence>
<dbReference type="InterPro" id="IPR034392">
    <property type="entry name" value="TatSF1-like_RRM1"/>
</dbReference>
<feature type="region of interest" description="Disordered" evidence="23">
    <location>
        <begin position="289"/>
        <end position="340"/>
    </location>
</feature>
<evidence type="ECO:0000256" key="16">
    <source>
        <dbReference type="ARBA" id="ARBA00023163"/>
    </source>
</evidence>
<evidence type="ECO:0000256" key="8">
    <source>
        <dbReference type="ARBA" id="ARBA00022728"/>
    </source>
</evidence>
<evidence type="ECO:0000256" key="17">
    <source>
        <dbReference type="ARBA" id="ARBA00023187"/>
    </source>
</evidence>
<keyword evidence="15" id="KW-0010">Activator</keyword>
<keyword evidence="12 22" id="KW-0694">RNA-binding</keyword>
<dbReference type="Pfam" id="PF00076">
    <property type="entry name" value="RRM_1"/>
    <property type="match status" value="2"/>
</dbReference>
<dbReference type="Proteomes" id="UP000075880">
    <property type="component" value="Unassembled WGS sequence"/>
</dbReference>
<evidence type="ECO:0000256" key="10">
    <source>
        <dbReference type="ARBA" id="ARBA00022763"/>
    </source>
</evidence>
<keyword evidence="26" id="KW-1185">Reference proteome</keyword>
<dbReference type="InterPro" id="IPR000504">
    <property type="entry name" value="RRM_dom"/>
</dbReference>
<dbReference type="FunFam" id="3.30.70.330:FF:000202">
    <property type="entry name" value="HIV Tat-specific factor 1"/>
    <property type="match status" value="1"/>
</dbReference>
<dbReference type="GO" id="GO:0000398">
    <property type="term" value="P:mRNA splicing, via spliceosome"/>
    <property type="evidence" value="ECO:0007669"/>
    <property type="project" value="InterPro"/>
</dbReference>
<dbReference type="CDD" id="cd12281">
    <property type="entry name" value="RRM1_TatSF1_like"/>
    <property type="match status" value="1"/>
</dbReference>
<sequence length="696" mass="78398">MSESGDSDPLSSVNVSSAKAMSSAESASSVLLLTDSENANNENRVIEMEANSSGGVEETPSASGETVQPSTVESVPGIEEKIDRSKGEEDSKQEDQKEQEKEKDADDDDKKGEVEGKEGGSVEPGKGGQDQYAEHVTYNAAGDAIYTDPATKYQYRWCKEKSEWVPLASATEPDGSGGAPSENPFENEHYRWCHEKKEWIPKQKNPTETEFYRWDEATGKWIPKEQPASGKGDQDRDYGYEDGVHTYRDKDGAVYFWDTERKAWFPKVDDDFMAIYQLNYGFIDNTSGAGSASAPKATDAAPLSPQDASDDVSDEQEDEQKAPKGGKKRKAPPEPPKWFELAPEHNTKVYVSNLPTDITEEEFGEVMSKCGMVMKDAKTHKLKLKLYRDGDGQLKGDGLCHYIKIESVDLALKILDNYDVRGRKIKVQRAEFQMRGEYNPTLKPKMRKKEKERLKKMQESLFDWRPEKMRGERSKHERIVIIKNLFEPSLFDREVHLLLEYQSDLREECGKCGTVRRVLLYDRHPEGVAQVTMGDPEEADLVVQLMNGRYFGQRKLTAAIWDGRTKFRIAETDADVNKRRGNWEQFLETGESADKDKEGGSDTREKGVEKPVKEEQAIPETELDDEEKRDVDGAAPSSGESTPEMRSERDEQSLPVEPTDSKEKDAENEGSNEDDADDDDDDDEDDKQVGGDDQDE</sequence>
<dbReference type="InterPro" id="IPR034393">
    <property type="entry name" value="TatSF1-like"/>
</dbReference>
<feature type="compositionally biased region" description="Low complexity" evidence="23">
    <location>
        <begin position="16"/>
        <end position="29"/>
    </location>
</feature>
<feature type="region of interest" description="Disordered" evidence="23">
    <location>
        <begin position="1"/>
        <end position="134"/>
    </location>
</feature>
<keyword evidence="14" id="KW-0805">Transcription regulation</keyword>
<comment type="subcellular location">
    <subcellularLocation>
        <location evidence="2">Chromosome</location>
    </subcellularLocation>
    <subcellularLocation>
        <location evidence="1">Nucleus</location>
    </subcellularLocation>
</comment>
<dbReference type="AlphaFoldDB" id="A0AAG5DF39"/>
<keyword evidence="10" id="KW-0227">DNA damage</keyword>
<dbReference type="PROSITE" id="PS50102">
    <property type="entry name" value="RRM"/>
    <property type="match status" value="1"/>
</dbReference>
<dbReference type="InterPro" id="IPR012677">
    <property type="entry name" value="Nucleotide-bd_a/b_plait_sf"/>
</dbReference>
<keyword evidence="17" id="KW-0508">mRNA splicing</keyword>
<dbReference type="GO" id="GO:0005684">
    <property type="term" value="C:U2-type spliceosomal complex"/>
    <property type="evidence" value="ECO:0007669"/>
    <property type="project" value="TreeGrafter"/>
</dbReference>
<dbReference type="SMART" id="SM00360">
    <property type="entry name" value="RRM"/>
    <property type="match status" value="2"/>
</dbReference>
<keyword evidence="4" id="KW-0158">Chromosome</keyword>
<feature type="compositionally biased region" description="Basic and acidic residues" evidence="23">
    <location>
        <begin position="78"/>
        <end position="120"/>
    </location>
</feature>
<keyword evidence="11" id="KW-0832">Ubl conjugation</keyword>
<keyword evidence="5" id="KW-1017">Isopeptide bond</keyword>
<keyword evidence="7" id="KW-0507">mRNA processing</keyword>
<evidence type="ECO:0000256" key="2">
    <source>
        <dbReference type="ARBA" id="ARBA00004286"/>
    </source>
</evidence>
<evidence type="ECO:0000256" key="18">
    <source>
        <dbReference type="ARBA" id="ARBA00023204"/>
    </source>
</evidence>
<reference evidence="25" key="1">
    <citation type="submission" date="2024-04" db="UniProtKB">
        <authorList>
            <consortium name="EnsemblMetazoa"/>
        </authorList>
    </citation>
    <scope>IDENTIFICATION</scope>
    <source>
        <strain evidence="25">EBRO</strain>
    </source>
</reference>
<evidence type="ECO:0000256" key="9">
    <source>
        <dbReference type="ARBA" id="ARBA00022737"/>
    </source>
</evidence>
<evidence type="ECO:0000256" key="14">
    <source>
        <dbReference type="ARBA" id="ARBA00023015"/>
    </source>
</evidence>
<evidence type="ECO:0000256" key="3">
    <source>
        <dbReference type="ARBA" id="ARBA00007747"/>
    </source>
</evidence>
<evidence type="ECO:0000313" key="25">
    <source>
        <dbReference type="EnsemblMetazoa" id="ENSAATROPP009465"/>
    </source>
</evidence>
<dbReference type="SUPFAM" id="SSF54928">
    <property type="entry name" value="RNA-binding domain, RBD"/>
    <property type="match status" value="2"/>
</dbReference>
<name>A0AAG5DF39_ANOAO</name>
<keyword evidence="8" id="KW-0747">Spliceosome</keyword>
<dbReference type="CDD" id="cd12282">
    <property type="entry name" value="RRM2_TatSF1_like"/>
    <property type="match status" value="1"/>
</dbReference>
<evidence type="ECO:0000256" key="23">
    <source>
        <dbReference type="SAM" id="MobiDB-lite"/>
    </source>
</evidence>
<evidence type="ECO:0000256" key="6">
    <source>
        <dbReference type="ARBA" id="ARBA00022553"/>
    </source>
</evidence>
<keyword evidence="6" id="KW-0597">Phosphoprotein</keyword>
<dbReference type="InterPro" id="IPR035979">
    <property type="entry name" value="RBD_domain_sf"/>
</dbReference>
<evidence type="ECO:0000256" key="1">
    <source>
        <dbReference type="ARBA" id="ARBA00004123"/>
    </source>
</evidence>
<comment type="subunit">
    <text evidence="20">Component of the 17S U2 SnRNP complex, a ribonucleoprotein complex that contains small nuclear RNA (snRNA) U2 and a number of specific proteins. Within the 17S U2 SnRNP complex, interacts (via UHM region) directly with SF3B1. Component of a complex which is at least composed of HTATSF1/Tat-SF1, the P-TEFb complex components CDK9 and CCNT1, RNA polymerase II, SUPT5H, and NCL/nucleolin. Interacts with GTF2F2/RAP30 and POLR2A. Interacts with TCERG1/CA150. Interacts with (poly-ADP-ribosylated) RPA1; promoting HTATSF1 recruitment to DNA damage sites. Interacts (when phosphorylated) with TOPBP1; promoting recruitment of TOPBP1 to DNA damage sites during S-phase.</text>
</comment>
<dbReference type="GO" id="GO:0005694">
    <property type="term" value="C:chromosome"/>
    <property type="evidence" value="ECO:0007669"/>
    <property type="project" value="UniProtKB-SubCell"/>
</dbReference>
<comment type="similarity">
    <text evidence="3">Belongs to the HTATSF1 family.</text>
</comment>
<dbReference type="GO" id="GO:0005686">
    <property type="term" value="C:U2 snRNP"/>
    <property type="evidence" value="ECO:0007669"/>
    <property type="project" value="TreeGrafter"/>
</dbReference>
<evidence type="ECO:0000256" key="20">
    <source>
        <dbReference type="ARBA" id="ARBA00062124"/>
    </source>
</evidence>
<evidence type="ECO:0000256" key="5">
    <source>
        <dbReference type="ARBA" id="ARBA00022499"/>
    </source>
</evidence>
<evidence type="ECO:0000256" key="12">
    <source>
        <dbReference type="ARBA" id="ARBA00022884"/>
    </source>
</evidence>
<dbReference type="PANTHER" id="PTHR15608">
    <property type="entry name" value="SPLICING FACTOR U2AF-ASSOCIATED PROTEIN 2"/>
    <property type="match status" value="1"/>
</dbReference>
<feature type="region of interest" description="Disordered" evidence="23">
    <location>
        <begin position="585"/>
        <end position="696"/>
    </location>
</feature>
<feature type="compositionally biased region" description="Basic and acidic residues" evidence="23">
    <location>
        <begin position="643"/>
        <end position="652"/>
    </location>
</feature>
<evidence type="ECO:0000256" key="22">
    <source>
        <dbReference type="PROSITE-ProRule" id="PRU00176"/>
    </source>
</evidence>
<organism evidence="25 26">
    <name type="scientific">Anopheles atroparvus</name>
    <name type="common">European mosquito</name>
    <dbReference type="NCBI Taxonomy" id="41427"/>
    <lineage>
        <taxon>Eukaryota</taxon>
        <taxon>Metazoa</taxon>
        <taxon>Ecdysozoa</taxon>
        <taxon>Arthropoda</taxon>
        <taxon>Hexapoda</taxon>
        <taxon>Insecta</taxon>
        <taxon>Pterygota</taxon>
        <taxon>Neoptera</taxon>
        <taxon>Endopterygota</taxon>
        <taxon>Diptera</taxon>
        <taxon>Nematocera</taxon>
        <taxon>Culicoidea</taxon>
        <taxon>Culicidae</taxon>
        <taxon>Anophelinae</taxon>
        <taxon>Anopheles</taxon>
    </lineage>
</organism>
<keyword evidence="19" id="KW-0539">Nucleus</keyword>
<dbReference type="PANTHER" id="PTHR15608:SF0">
    <property type="entry name" value="HIV TAT-SPECIFIC FACTOR 1"/>
    <property type="match status" value="1"/>
</dbReference>
<evidence type="ECO:0000256" key="11">
    <source>
        <dbReference type="ARBA" id="ARBA00022843"/>
    </source>
</evidence>
<evidence type="ECO:0000313" key="26">
    <source>
        <dbReference type="Proteomes" id="UP000075880"/>
    </source>
</evidence>
<feature type="compositionally biased region" description="Acidic residues" evidence="23">
    <location>
        <begin position="308"/>
        <end position="318"/>
    </location>
</feature>
<dbReference type="EnsemblMetazoa" id="ENSAATROPT010486">
    <property type="protein sequence ID" value="ENSAATROPP009465"/>
    <property type="gene ID" value="ENSAATROPG008528"/>
</dbReference>
<protein>
    <recommendedName>
        <fullName evidence="21">17S U2 SnRNP complex component HTATSF1</fullName>
    </recommendedName>
</protein>
<evidence type="ECO:0000256" key="19">
    <source>
        <dbReference type="ARBA" id="ARBA00023242"/>
    </source>
</evidence>
<feature type="compositionally biased region" description="Polar residues" evidence="23">
    <location>
        <begin position="50"/>
        <end position="73"/>
    </location>
</feature>
<keyword evidence="13" id="KW-0007">Acetylation</keyword>
<proteinExistence type="inferred from homology"/>
<keyword evidence="16" id="KW-0804">Transcription</keyword>
<dbReference type="FunFam" id="3.30.70.330:FF:000105">
    <property type="entry name" value="HIV Tat-specific factor 1 homolog"/>
    <property type="match status" value="1"/>
</dbReference>
<dbReference type="GO" id="GO:0006281">
    <property type="term" value="P:DNA repair"/>
    <property type="evidence" value="ECO:0007669"/>
    <property type="project" value="UniProtKB-KW"/>
</dbReference>